<proteinExistence type="predicted"/>
<evidence type="ECO:0000313" key="3">
    <source>
        <dbReference type="Proteomes" id="UP000602004"/>
    </source>
</evidence>
<name>A0ABQ1LWM6_9BURK</name>
<dbReference type="InterPro" id="IPR012337">
    <property type="entry name" value="RNaseH-like_sf"/>
</dbReference>
<protein>
    <recommendedName>
        <fullName evidence="1">Predicted 3'-5' exonuclease PolB-like domain-containing protein</fullName>
    </recommendedName>
</protein>
<dbReference type="CDD" id="cd05782">
    <property type="entry name" value="DNA_polB_like1_exo"/>
    <property type="match status" value="1"/>
</dbReference>
<dbReference type="Pfam" id="PF10108">
    <property type="entry name" value="DNA_pol_B_exo2"/>
    <property type="match status" value="1"/>
</dbReference>
<feature type="domain" description="Predicted 3'-5' exonuclease PolB-like" evidence="1">
    <location>
        <begin position="61"/>
        <end position="269"/>
    </location>
</feature>
<dbReference type="InterPro" id="IPR019288">
    <property type="entry name" value="3'-5'_exonuclease_PolB-like"/>
</dbReference>
<evidence type="ECO:0000313" key="2">
    <source>
        <dbReference type="EMBL" id="GGC27886.1"/>
    </source>
</evidence>
<dbReference type="Gene3D" id="3.30.420.10">
    <property type="entry name" value="Ribonuclease H-like superfamily/Ribonuclease H"/>
    <property type="match status" value="1"/>
</dbReference>
<organism evidence="2 3">
    <name type="scientific">Paraburkholderia caffeinilytica</name>
    <dbReference type="NCBI Taxonomy" id="1761016"/>
    <lineage>
        <taxon>Bacteria</taxon>
        <taxon>Pseudomonadati</taxon>
        <taxon>Pseudomonadota</taxon>
        <taxon>Betaproteobacteria</taxon>
        <taxon>Burkholderiales</taxon>
        <taxon>Burkholderiaceae</taxon>
        <taxon>Paraburkholderia</taxon>
    </lineage>
</organism>
<gene>
    <name evidence="2" type="ORF">GCM10011400_13070</name>
</gene>
<comment type="caution">
    <text evidence="2">The sequence shown here is derived from an EMBL/GenBank/DDBJ whole genome shotgun (WGS) entry which is preliminary data.</text>
</comment>
<reference evidence="3" key="1">
    <citation type="journal article" date="2019" name="Int. J. Syst. Evol. Microbiol.">
        <title>The Global Catalogue of Microorganisms (GCM) 10K type strain sequencing project: providing services to taxonomists for standard genome sequencing and annotation.</title>
        <authorList>
            <consortium name="The Broad Institute Genomics Platform"/>
            <consortium name="The Broad Institute Genome Sequencing Center for Infectious Disease"/>
            <person name="Wu L."/>
            <person name="Ma J."/>
        </authorList>
    </citation>
    <scope>NUCLEOTIDE SEQUENCE [LARGE SCALE GENOMIC DNA]</scope>
    <source>
        <strain evidence="3">CGMCC 1.15103</strain>
    </source>
</reference>
<accession>A0ABQ1LWM6</accession>
<dbReference type="EMBL" id="BMHL01000002">
    <property type="protein sequence ID" value="GGC27886.1"/>
    <property type="molecule type" value="Genomic_DNA"/>
</dbReference>
<dbReference type="Proteomes" id="UP000602004">
    <property type="component" value="Unassembled WGS sequence"/>
</dbReference>
<keyword evidence="3" id="KW-1185">Reference proteome</keyword>
<dbReference type="InterPro" id="IPR036397">
    <property type="entry name" value="RNaseH_sf"/>
</dbReference>
<dbReference type="SUPFAM" id="SSF53098">
    <property type="entry name" value="Ribonuclease H-like"/>
    <property type="match status" value="1"/>
</dbReference>
<evidence type="ECO:0000259" key="1">
    <source>
        <dbReference type="Pfam" id="PF10108"/>
    </source>
</evidence>
<sequence>MPPTVFGKTPFYNLMTPILVFDIETIPDVAGIRRLEDLPATLSDAEVAEHAFAARREKTGSDFLPHHLQRIAAISCVFRDNNGFRVRSLGTLEDGEAALVQSFYRVIEKYTPQLVSWNGGGFDLPVLNYRALVNGISASRFWDLGEDDREFKWNNYISRYHARHTDLMDVLAMYQARANAPLDALAKMCGFPGKMGMDGSQVWHAYQEGRIEEIRNYCETDVVNTYLLYCRFQLIRGAFSAEEYADEVNLVKNALALEAAPQWAEYLAAFDQ</sequence>